<dbReference type="GO" id="GO:0043139">
    <property type="term" value="F:5'-3' DNA helicase activity"/>
    <property type="evidence" value="ECO:0007669"/>
    <property type="project" value="TreeGrafter"/>
</dbReference>
<dbReference type="Pfam" id="PF13087">
    <property type="entry name" value="AAA_12"/>
    <property type="match status" value="1"/>
</dbReference>
<dbReference type="EMBL" id="CABFOC020000046">
    <property type="protein sequence ID" value="CAH0054164.1"/>
    <property type="molecule type" value="Genomic_DNA"/>
</dbReference>
<keyword evidence="2" id="KW-0378">Hydrolase</keyword>
<feature type="domain" description="DNA2/NAM7 helicase-like C-terminal" evidence="5">
    <location>
        <begin position="12"/>
        <end position="190"/>
    </location>
</feature>
<protein>
    <recommendedName>
        <fullName evidence="5">DNA2/NAM7 helicase-like C-terminal domain-containing protein</fullName>
    </recommendedName>
</protein>
<keyword evidence="3" id="KW-0347">Helicase</keyword>
<evidence type="ECO:0000259" key="5">
    <source>
        <dbReference type="Pfam" id="PF13087"/>
    </source>
</evidence>
<dbReference type="InterPro" id="IPR050534">
    <property type="entry name" value="Coronavir_polyprotein_1ab"/>
</dbReference>
<dbReference type="InterPro" id="IPR041679">
    <property type="entry name" value="DNA2/NAM7-like_C"/>
</dbReference>
<organism evidence="6 7">
    <name type="scientific">Clonostachys solani</name>
    <dbReference type="NCBI Taxonomy" id="160281"/>
    <lineage>
        <taxon>Eukaryota</taxon>
        <taxon>Fungi</taxon>
        <taxon>Dikarya</taxon>
        <taxon>Ascomycota</taxon>
        <taxon>Pezizomycotina</taxon>
        <taxon>Sordariomycetes</taxon>
        <taxon>Hypocreomycetidae</taxon>
        <taxon>Hypocreales</taxon>
        <taxon>Bionectriaceae</taxon>
        <taxon>Clonostachys</taxon>
    </lineage>
</organism>
<dbReference type="GO" id="GO:0005524">
    <property type="term" value="F:ATP binding"/>
    <property type="evidence" value="ECO:0007669"/>
    <property type="project" value="UniProtKB-KW"/>
</dbReference>
<keyword evidence="1" id="KW-0547">Nucleotide-binding</keyword>
<sequence>MSPLNFFKVTGVAVYVLRIQYRMADDLFGLCHRYMYSDVDCMYSDVDCMYSDVDCMYHEACDPNLPKHQIGRTLEVFALSKLPGLKKYDDDKLRSIFVHCPGSRSIKARGRRSTLNPDQNRAALKFLVKFVRENKIDPSRIKLITPYRANRDELERPRRKDAELVHIAGMEPVATVDSFQGREGDVVFVVMKSGLVIIGDINIMGKVFGDGKGKAKGKAKTKHDSARVAVVVKGGGGKVSFLRSAFLISVCQELVNSGRVVEAPAEQQCK</sequence>
<reference evidence="7" key="1">
    <citation type="submission" date="2019-06" db="EMBL/GenBank/DDBJ databases">
        <authorList>
            <person name="Broberg M."/>
        </authorList>
    </citation>
    <scope>NUCLEOTIDE SEQUENCE [LARGE SCALE GENOMIC DNA]</scope>
</reference>
<dbReference type="InterPro" id="IPR027417">
    <property type="entry name" value="P-loop_NTPase"/>
</dbReference>
<keyword evidence="7" id="KW-1185">Reference proteome</keyword>
<dbReference type="Gene3D" id="3.40.50.300">
    <property type="entry name" value="P-loop containing nucleotide triphosphate hydrolases"/>
    <property type="match status" value="1"/>
</dbReference>
<evidence type="ECO:0000256" key="2">
    <source>
        <dbReference type="ARBA" id="ARBA00022801"/>
    </source>
</evidence>
<reference evidence="6 7" key="2">
    <citation type="submission" date="2021-10" db="EMBL/GenBank/DDBJ databases">
        <authorList>
            <person name="Piombo E."/>
        </authorList>
    </citation>
    <scope>NUCLEOTIDE SEQUENCE [LARGE SCALE GENOMIC DNA]</scope>
</reference>
<dbReference type="PANTHER" id="PTHR43788">
    <property type="entry name" value="DNA2/NAM7 HELICASE FAMILY MEMBER"/>
    <property type="match status" value="1"/>
</dbReference>
<evidence type="ECO:0000313" key="6">
    <source>
        <dbReference type="EMBL" id="CAH0054164.1"/>
    </source>
</evidence>
<proteinExistence type="predicted"/>
<evidence type="ECO:0000313" key="7">
    <source>
        <dbReference type="Proteomes" id="UP000775872"/>
    </source>
</evidence>
<gene>
    <name evidence="6" type="ORF">CSOL1703_00015361</name>
</gene>
<dbReference type="OrthoDB" id="4894521at2759"/>
<dbReference type="SUPFAM" id="SSF52540">
    <property type="entry name" value="P-loop containing nucleoside triphosphate hydrolases"/>
    <property type="match status" value="1"/>
</dbReference>
<keyword evidence="4" id="KW-0067">ATP-binding</keyword>
<evidence type="ECO:0000256" key="1">
    <source>
        <dbReference type="ARBA" id="ARBA00022741"/>
    </source>
</evidence>
<comment type="caution">
    <text evidence="6">The sequence shown here is derived from an EMBL/GenBank/DDBJ whole genome shotgun (WGS) entry which is preliminary data.</text>
</comment>
<evidence type="ECO:0000256" key="4">
    <source>
        <dbReference type="ARBA" id="ARBA00022840"/>
    </source>
</evidence>
<evidence type="ECO:0000256" key="3">
    <source>
        <dbReference type="ARBA" id="ARBA00022806"/>
    </source>
</evidence>
<dbReference type="AlphaFoldDB" id="A0A9N9ZFC7"/>
<dbReference type="GO" id="GO:0016787">
    <property type="term" value="F:hydrolase activity"/>
    <property type="evidence" value="ECO:0007669"/>
    <property type="project" value="UniProtKB-KW"/>
</dbReference>
<dbReference type="Proteomes" id="UP000775872">
    <property type="component" value="Unassembled WGS sequence"/>
</dbReference>
<dbReference type="PANTHER" id="PTHR43788:SF8">
    <property type="entry name" value="DNA-BINDING PROTEIN SMUBP-2"/>
    <property type="match status" value="1"/>
</dbReference>
<name>A0A9N9ZFC7_9HYPO</name>
<accession>A0A9N9ZFC7</accession>